<protein>
    <submittedName>
        <fullName evidence="2">Competence/damage-inducible protein A</fullName>
    </submittedName>
</protein>
<gene>
    <name evidence="2" type="ORF">BWD09_01570</name>
</gene>
<dbReference type="EMBL" id="MTBO01000002">
    <property type="protein sequence ID" value="OSI18490.1"/>
    <property type="molecule type" value="Genomic_DNA"/>
</dbReference>
<dbReference type="CDD" id="cd00885">
    <property type="entry name" value="cinA"/>
    <property type="match status" value="1"/>
</dbReference>
<dbReference type="Proteomes" id="UP000193118">
    <property type="component" value="Unassembled WGS sequence"/>
</dbReference>
<reference evidence="3" key="1">
    <citation type="submission" date="2017-01" db="EMBL/GenBank/DDBJ databases">
        <authorList>
            <person name="Wolfgang W.J."/>
            <person name="Cole J."/>
            <person name="Wroblewski D."/>
            <person name="Mcginnis J."/>
            <person name="Musser K.A."/>
        </authorList>
    </citation>
    <scope>NUCLEOTIDE SEQUENCE [LARGE SCALE GENOMIC DNA]</scope>
    <source>
        <strain evidence="3">DSM 19151</strain>
    </source>
</reference>
<comment type="caution">
    <text evidence="2">The sequence shown here is derived from an EMBL/GenBank/DDBJ whole genome shotgun (WGS) entry which is preliminary data.</text>
</comment>
<name>A0A1X3DF32_9NEIS</name>
<organism evidence="2 3">
    <name type="scientific">Neisseria dentiae</name>
    <dbReference type="NCBI Taxonomy" id="194197"/>
    <lineage>
        <taxon>Bacteria</taxon>
        <taxon>Pseudomonadati</taxon>
        <taxon>Pseudomonadota</taxon>
        <taxon>Betaproteobacteria</taxon>
        <taxon>Neisseriales</taxon>
        <taxon>Neisseriaceae</taxon>
        <taxon>Neisseria</taxon>
    </lineage>
</organism>
<dbReference type="RefSeq" id="WP_085364988.1">
    <property type="nucleotide sequence ID" value="NZ_CAUJPZ010000008.1"/>
</dbReference>
<evidence type="ECO:0000313" key="2">
    <source>
        <dbReference type="EMBL" id="OSI18490.1"/>
    </source>
</evidence>
<dbReference type="InterPro" id="IPR050101">
    <property type="entry name" value="CinA"/>
</dbReference>
<dbReference type="PANTHER" id="PTHR13939">
    <property type="entry name" value="NICOTINAMIDE-NUCLEOTIDE AMIDOHYDROLASE PNCC"/>
    <property type="match status" value="1"/>
</dbReference>
<dbReference type="SUPFAM" id="SSF53218">
    <property type="entry name" value="Molybdenum cofactor biosynthesis proteins"/>
    <property type="match status" value="1"/>
</dbReference>
<feature type="domain" description="MoaB/Mog" evidence="1">
    <location>
        <begin position="5"/>
        <end position="172"/>
    </location>
</feature>
<dbReference type="Pfam" id="PF00994">
    <property type="entry name" value="MoCF_biosynth"/>
    <property type="match status" value="1"/>
</dbReference>
<evidence type="ECO:0000259" key="1">
    <source>
        <dbReference type="SMART" id="SM00852"/>
    </source>
</evidence>
<dbReference type="InterPro" id="IPR036425">
    <property type="entry name" value="MoaB/Mog-like_dom_sf"/>
</dbReference>
<dbReference type="SMART" id="SM00852">
    <property type="entry name" value="MoCF_biosynth"/>
    <property type="match status" value="1"/>
</dbReference>
<sequence length="267" mass="29517">MIDFNLIIIGDEILHGSRADQHFAFFKNLLESRGLRLGQVQYLPDDRPLLAKQLRRSFSDGLPTFVTGGIGATLDDHTRQAAADALDVPLVRHPEAAALIDGVSLKRGDALDSPAHRQRLLMADFPAGSDLIPNSYNDIAGFSIREHYFMPGFPVMAQPMGEWVLETYYSGRFHQTRSEQRSVWVFGIPESHVAPVMRHIEAEYAGIRTFSLPSVGWVNGRGEKVPPHIEFGIKAVGEACAHMDAAWADMLEKLAQAGARVEMSAPE</sequence>
<evidence type="ECO:0000313" key="3">
    <source>
        <dbReference type="Proteomes" id="UP000193118"/>
    </source>
</evidence>
<dbReference type="Gene3D" id="3.40.980.10">
    <property type="entry name" value="MoaB/Mog-like domain"/>
    <property type="match status" value="1"/>
</dbReference>
<dbReference type="AlphaFoldDB" id="A0A1X3DF32"/>
<dbReference type="OrthoDB" id="9801454at2"/>
<dbReference type="InterPro" id="IPR001453">
    <property type="entry name" value="MoaB/Mog_dom"/>
</dbReference>
<dbReference type="PANTHER" id="PTHR13939:SF0">
    <property type="entry name" value="NMN AMIDOHYDROLASE-LIKE PROTEIN YFAY"/>
    <property type="match status" value="1"/>
</dbReference>
<accession>A0A1X3DF32</accession>
<proteinExistence type="predicted"/>
<dbReference type="STRING" id="194197.BWD09_01570"/>
<dbReference type="GeneID" id="94579948"/>
<keyword evidence="3" id="KW-1185">Reference proteome</keyword>